<feature type="domain" description="HNH nuclease" evidence="1">
    <location>
        <begin position="50"/>
        <end position="92"/>
    </location>
</feature>
<dbReference type="GO" id="GO:0004519">
    <property type="term" value="F:endonuclease activity"/>
    <property type="evidence" value="ECO:0007669"/>
    <property type="project" value="UniProtKB-KW"/>
</dbReference>
<keyword evidence="2" id="KW-0255">Endonuclease</keyword>
<organism evidence="2">
    <name type="scientific">uncultured Caudovirales phage</name>
    <dbReference type="NCBI Taxonomy" id="2100421"/>
    <lineage>
        <taxon>Viruses</taxon>
        <taxon>Duplodnaviria</taxon>
        <taxon>Heunggongvirae</taxon>
        <taxon>Uroviricota</taxon>
        <taxon>Caudoviricetes</taxon>
        <taxon>Peduoviridae</taxon>
        <taxon>Maltschvirus</taxon>
        <taxon>Maltschvirus maltsch</taxon>
    </lineage>
</organism>
<name>A0A6J5N7E7_9CAUD</name>
<proteinExistence type="predicted"/>
<keyword evidence="2" id="KW-0540">Nuclease</keyword>
<dbReference type="SUPFAM" id="SSF54060">
    <property type="entry name" value="His-Me finger endonucleases"/>
    <property type="match status" value="1"/>
</dbReference>
<dbReference type="InterPro" id="IPR044925">
    <property type="entry name" value="His-Me_finger_sf"/>
</dbReference>
<gene>
    <name evidence="2" type="ORF">UFOVP601_26</name>
</gene>
<dbReference type="Gene3D" id="3.90.75.20">
    <property type="match status" value="1"/>
</dbReference>
<dbReference type="Pfam" id="PF13392">
    <property type="entry name" value="HNH_3"/>
    <property type="match status" value="1"/>
</dbReference>
<evidence type="ECO:0000313" key="2">
    <source>
        <dbReference type="EMBL" id="CAB4151639.1"/>
    </source>
</evidence>
<protein>
    <submittedName>
        <fullName evidence="2">Putative NHN endonuclease</fullName>
    </submittedName>
</protein>
<sequence length="158" mass="18749">MTTDFHEFFEYHDDGRLTWKVDRRIKVKGKDAGSKRPDGYVCTRLGTKRYLVHRIIFAMWHGHMPDVIDHIDGDPSNNRIENLRAADNSRNQWNRKLDYRNKLGVKNVFWHARDKTYGVRMKVAGRMKTVGYDKDLEFAELLATMAREKFFGEFARHE</sequence>
<reference evidence="2" key="1">
    <citation type="submission" date="2020-04" db="EMBL/GenBank/DDBJ databases">
        <authorList>
            <person name="Chiriac C."/>
            <person name="Salcher M."/>
            <person name="Ghai R."/>
            <person name="Kavagutti S V."/>
        </authorList>
    </citation>
    <scope>NUCLEOTIDE SEQUENCE</scope>
</reference>
<keyword evidence="2" id="KW-0378">Hydrolase</keyword>
<dbReference type="EMBL" id="LR796569">
    <property type="protein sequence ID" value="CAB4151639.1"/>
    <property type="molecule type" value="Genomic_DNA"/>
</dbReference>
<evidence type="ECO:0000259" key="1">
    <source>
        <dbReference type="Pfam" id="PF13392"/>
    </source>
</evidence>
<dbReference type="InterPro" id="IPR003615">
    <property type="entry name" value="HNH_nuc"/>
</dbReference>
<accession>A0A6J5N7E7</accession>